<dbReference type="Pfam" id="PF02355">
    <property type="entry name" value="SecD_SecF_C"/>
    <property type="match status" value="1"/>
</dbReference>
<dbReference type="PANTHER" id="PTHR30081:SF1">
    <property type="entry name" value="PROTEIN TRANSLOCASE SUBUNIT SECD"/>
    <property type="match status" value="1"/>
</dbReference>
<comment type="subcellular location">
    <subcellularLocation>
        <location evidence="1 9">Cell membrane</location>
        <topology evidence="1 9">Multi-pass membrane protein</topology>
    </subcellularLocation>
</comment>
<evidence type="ECO:0000256" key="7">
    <source>
        <dbReference type="ARBA" id="ARBA00023010"/>
    </source>
</evidence>
<keyword evidence="8 9" id="KW-0472">Membrane</keyword>
<dbReference type="RefSeq" id="WP_004215039.1">
    <property type="nucleotide sequence ID" value="NC_013922.1"/>
</dbReference>
<sequence length="549" mass="59893">MSANPIGFVKEYWRILLLAIFIAFALVALFIPGGIMADDSLAGDLEEDEENQTIEESMSNIEYGIGLDGGTRVSAPPTGMMVDNIDLESEQHSELESSLYTELGLETADATVRHHEDEDRYTAEVFVDDVSAADFAAVIAEYDADVSEDDVENGVTQETRDRMVQTIEQRVNEAGLSGGQVYQEATVEGSYYIVTEVPGMSPEELRELLADRGDVQVQAYYPDEDGNQTNETVLHGEDDFSRIGVASYNDEQGYNYVPVTVDDTEDADGNSAASEYQAAMNEYGFTSEGIQQCGIQDREAGEFDFDHDQPQWCLLTMVDGEVVDAHSMGDRLGSNMASGEWANDPTFEMITPTQQDAHQLAVNLESGALTAPLDFDRQQTFSVEPALADQFKTYSLLIGILSVLTVSGMVFLRYRNPRVAAPMVLTAMSEVLILLGFAAMIRMPLDLSHVAGFIAVVGTGVDDLVIIADEVMDDGEVSSQRVFESRFRKAFWVIGAAAATTIIAMSPLAVMSLGDLRGFAIITILGVLIGVLVTRPAYGNILQRLLTDK</sequence>
<dbReference type="GO" id="GO:0065002">
    <property type="term" value="P:intracellular protein transmembrane transport"/>
    <property type="evidence" value="ECO:0007669"/>
    <property type="project" value="UniProtKB-UniRule"/>
</dbReference>
<dbReference type="OrthoDB" id="146638at2157"/>
<reference evidence="12 14" key="3">
    <citation type="journal article" date="2014" name="PLoS Genet.">
        <title>Phylogenetically driven sequencing of extremely halophilic archaea reveals strategies for static and dynamic osmo-response.</title>
        <authorList>
            <person name="Becker E.A."/>
            <person name="Seitzer P.M."/>
            <person name="Tritt A."/>
            <person name="Larsen D."/>
            <person name="Krusor M."/>
            <person name="Yao A.I."/>
            <person name="Wu D."/>
            <person name="Madern D."/>
            <person name="Eisen J.A."/>
            <person name="Darling A.E."/>
            <person name="Facciotti M.T."/>
        </authorList>
    </citation>
    <scope>NUCLEOTIDE SEQUENCE [LARGE SCALE GENOMIC DNA]</scope>
    <source>
        <strain evidence="14">ATCC 43099 / DSM 3394 / CCM 3739 / CIP 104546 / IAM 13178 / JCM 8861 / NBRC 102185 / NCIMB 2190 / MS3</strain>
        <strain evidence="12">MS-3</strain>
    </source>
</reference>
<evidence type="ECO:0000256" key="8">
    <source>
        <dbReference type="ARBA" id="ARBA00023136"/>
    </source>
</evidence>
<feature type="transmembrane region" description="Helical" evidence="9">
    <location>
        <begin position="394"/>
        <end position="412"/>
    </location>
</feature>
<protein>
    <recommendedName>
        <fullName evidence="9">Protein-export membrane protein SecD</fullName>
    </recommendedName>
</protein>
<comment type="similarity">
    <text evidence="9">Belongs to the SecD/SecF family. SecD subfamily.</text>
</comment>
<feature type="transmembrane region" description="Helical" evidence="9">
    <location>
        <begin position="516"/>
        <end position="534"/>
    </location>
</feature>
<dbReference type="InterPro" id="IPR048634">
    <property type="entry name" value="SecD_SecF_C"/>
</dbReference>
<dbReference type="SUPFAM" id="SSF82866">
    <property type="entry name" value="Multidrug efflux transporter AcrB transmembrane domain"/>
    <property type="match status" value="1"/>
</dbReference>
<dbReference type="HOGENOM" id="CLU_007894_5_0_2"/>
<dbReference type="GeneID" id="8825563"/>
<organism evidence="11 13">
    <name type="scientific">Natrialba magadii (strain ATCC 43099 / DSM 3394 / CCM 3739 / CIP 104546 / IAM 13178 / JCM 8861 / NBRC 102185 / NCIMB 2190 / MS3)</name>
    <name type="common">Natronobacterium magadii</name>
    <dbReference type="NCBI Taxonomy" id="547559"/>
    <lineage>
        <taxon>Archaea</taxon>
        <taxon>Methanobacteriati</taxon>
        <taxon>Methanobacteriota</taxon>
        <taxon>Stenosarchaea group</taxon>
        <taxon>Halobacteria</taxon>
        <taxon>Halobacteriales</taxon>
        <taxon>Natrialbaceae</taxon>
        <taxon>Natrialba</taxon>
    </lineage>
</organism>
<keyword evidence="4 9" id="KW-0812">Transmembrane</keyword>
<reference evidence="11 13" key="2">
    <citation type="journal article" date="2012" name="BMC Genomics">
        <title>A comparative genomics perspective on the genetic content of the alkaliphilic haloarchaeon Natrialba magadii ATCC 43099T.</title>
        <authorList>
            <person name="Siddaramappa S."/>
            <person name="Challacombe J.F."/>
            <person name="Decastro R.E."/>
            <person name="Pfeiffer F."/>
            <person name="Sastre D.E."/>
            <person name="Gimenez M.I."/>
            <person name="Paggi R.A."/>
            <person name="Detter J.C."/>
            <person name="Davenport K.W."/>
            <person name="Goodwin L.A."/>
            <person name="Kyrpides N."/>
            <person name="Tapia R."/>
            <person name="Pitluck S."/>
            <person name="Lucas S."/>
            <person name="Woyke T."/>
            <person name="Maupin-Furlow J.A."/>
        </authorList>
    </citation>
    <scope>NUCLEOTIDE SEQUENCE [LARGE SCALE GENOMIC DNA]</scope>
    <source>
        <strain evidence="11">ATCC 43099</strain>
        <strain evidence="13">ATCC 43099 / DSM 3394 / CCM 3739 / CIP 104546 / IAM 13178 / JCM 8861 / NBRC 102185 / NCIMB 2190 / MS3</strain>
    </source>
</reference>
<feature type="transmembrane region" description="Helical" evidence="9">
    <location>
        <begin position="419"/>
        <end position="441"/>
    </location>
</feature>
<evidence type="ECO:0000256" key="4">
    <source>
        <dbReference type="ARBA" id="ARBA00022692"/>
    </source>
</evidence>
<proteinExistence type="inferred from homology"/>
<keyword evidence="13" id="KW-1185">Reference proteome</keyword>
<evidence type="ECO:0000256" key="6">
    <source>
        <dbReference type="ARBA" id="ARBA00022989"/>
    </source>
</evidence>
<dbReference type="Proteomes" id="UP000011543">
    <property type="component" value="Unassembled WGS sequence"/>
</dbReference>
<evidence type="ECO:0000256" key="9">
    <source>
        <dbReference type="HAMAP-Rule" id="MF_01463"/>
    </source>
</evidence>
<evidence type="ECO:0000313" key="13">
    <source>
        <dbReference type="Proteomes" id="UP000001879"/>
    </source>
</evidence>
<evidence type="ECO:0000313" key="12">
    <source>
        <dbReference type="EMBL" id="ELY31303.1"/>
    </source>
</evidence>
<dbReference type="EMBL" id="CP001932">
    <property type="protein sequence ID" value="ADD06263.1"/>
    <property type="molecule type" value="Genomic_DNA"/>
</dbReference>
<dbReference type="InterPro" id="IPR022813">
    <property type="entry name" value="SecD/SecF_arch_bac"/>
</dbReference>
<evidence type="ECO:0000256" key="2">
    <source>
        <dbReference type="ARBA" id="ARBA00022448"/>
    </source>
</evidence>
<evidence type="ECO:0000313" key="14">
    <source>
        <dbReference type="Proteomes" id="UP000011543"/>
    </source>
</evidence>
<dbReference type="AlphaFoldDB" id="D3SZ71"/>
<dbReference type="NCBIfam" id="NF006215">
    <property type="entry name" value="PRK08343.1-1"/>
    <property type="match status" value="1"/>
</dbReference>
<keyword evidence="2 9" id="KW-0813">Transport</keyword>
<dbReference type="STRING" id="547559.Nmag_2707"/>
<evidence type="ECO:0000313" key="11">
    <source>
        <dbReference type="EMBL" id="ADD06263.1"/>
    </source>
</evidence>
<dbReference type="HAMAP" id="MF_01463_A">
    <property type="entry name" value="SecD_A"/>
    <property type="match status" value="1"/>
</dbReference>
<evidence type="ECO:0000259" key="10">
    <source>
        <dbReference type="Pfam" id="PF02355"/>
    </source>
</evidence>
<dbReference type="InterPro" id="IPR024912">
    <property type="entry name" value="SecD_arc"/>
</dbReference>
<dbReference type="Gene3D" id="1.20.1640.10">
    <property type="entry name" value="Multidrug efflux transporter AcrB transmembrane domain"/>
    <property type="match status" value="1"/>
</dbReference>
<feature type="transmembrane region" description="Helical" evidence="9">
    <location>
        <begin position="12"/>
        <end position="31"/>
    </location>
</feature>
<reference evidence="11" key="4">
    <citation type="submission" date="2016-09" db="EMBL/GenBank/DDBJ databases">
        <authorList>
            <person name="Pfeiffer F."/>
        </authorList>
    </citation>
    <scope>NUCLEOTIDE SEQUENCE</scope>
    <source>
        <strain evidence="11">ATCC 43099</strain>
    </source>
</reference>
<keyword evidence="3 9" id="KW-1003">Cell membrane</keyword>
<dbReference type="EMBL" id="AOHS01000027">
    <property type="protein sequence ID" value="ELY31303.1"/>
    <property type="molecule type" value="Genomic_DNA"/>
</dbReference>
<feature type="transmembrane region" description="Helical" evidence="9">
    <location>
        <begin position="447"/>
        <end position="469"/>
    </location>
</feature>
<dbReference type="PANTHER" id="PTHR30081">
    <property type="entry name" value="PROTEIN-EXPORT MEMBRANE PROTEIN SEC"/>
    <property type="match status" value="1"/>
</dbReference>
<name>D3SZ71_NATMM</name>
<evidence type="ECO:0000256" key="1">
    <source>
        <dbReference type="ARBA" id="ARBA00004651"/>
    </source>
</evidence>
<feature type="transmembrane region" description="Helical" evidence="9">
    <location>
        <begin position="490"/>
        <end position="510"/>
    </location>
</feature>
<keyword evidence="5 9" id="KW-0653">Protein transport</keyword>
<dbReference type="Proteomes" id="UP000001879">
    <property type="component" value="Chromosome"/>
</dbReference>
<gene>
    <name evidence="9 11" type="primary">secD</name>
    <name evidence="11" type="ordered locus">Nmag_2707</name>
    <name evidence="12" type="ORF">C500_06866</name>
</gene>
<dbReference type="Gene3D" id="3.30.70.3220">
    <property type="match status" value="1"/>
</dbReference>
<comment type="function">
    <text evidence="9">Involved in protein export.</text>
</comment>
<dbReference type="PaxDb" id="547559-Nmag_2707"/>
<dbReference type="GO" id="GO:0005886">
    <property type="term" value="C:plasma membrane"/>
    <property type="evidence" value="ECO:0007669"/>
    <property type="project" value="UniProtKB-SubCell"/>
</dbReference>
<evidence type="ECO:0000256" key="5">
    <source>
        <dbReference type="ARBA" id="ARBA00022927"/>
    </source>
</evidence>
<feature type="domain" description="Protein export membrane protein SecD/SecF C-terminal" evidence="10">
    <location>
        <begin position="374"/>
        <end position="533"/>
    </location>
</feature>
<dbReference type="eggNOG" id="arCOG03055">
    <property type="taxonomic scope" value="Archaea"/>
</dbReference>
<comment type="subunit">
    <text evidence="9">Part of the protein translocation apparatus. Forms a complex with SecF.</text>
</comment>
<keyword evidence="7 9" id="KW-0811">Translocation</keyword>
<dbReference type="PATRIC" id="fig|547559.17.peg.1333"/>
<dbReference type="KEGG" id="nmg:Nmag_2707"/>
<accession>D3SZ71</accession>
<dbReference type="GO" id="GO:0006605">
    <property type="term" value="P:protein targeting"/>
    <property type="evidence" value="ECO:0007669"/>
    <property type="project" value="UniProtKB-UniRule"/>
</dbReference>
<evidence type="ECO:0000256" key="3">
    <source>
        <dbReference type="ARBA" id="ARBA00022475"/>
    </source>
</evidence>
<keyword evidence="6 9" id="KW-1133">Transmembrane helix</keyword>
<reference evidence="13" key="1">
    <citation type="submission" date="2010-02" db="EMBL/GenBank/DDBJ databases">
        <title>Complete sequence of chromosome of Natrialba magadii ATCC 43099.</title>
        <authorList>
            <consortium name="US DOE Joint Genome Institute"/>
            <person name="Lucas S."/>
            <person name="Copeland A."/>
            <person name="Lapidus A."/>
            <person name="Cheng J.-F."/>
            <person name="Bruce D."/>
            <person name="Goodwin L."/>
            <person name="Pitluck S."/>
            <person name="Davenport K."/>
            <person name="Saunders E."/>
            <person name="Detter J.C."/>
            <person name="Han C."/>
            <person name="Tapia R."/>
            <person name="Land M."/>
            <person name="Hauser L."/>
            <person name="Kyrpides N."/>
            <person name="Mikhailova N."/>
            <person name="De Castro R.E."/>
            <person name="Maupin-Furlow J.A."/>
            <person name="Woyke T."/>
        </authorList>
    </citation>
    <scope>NUCLEOTIDE SEQUENCE [LARGE SCALE GENOMIC DNA]</scope>
    <source>
        <strain evidence="13">ATCC 43099 / DSM 3394 / CCM 3739 / CIP 104546 / IAM 13178 / JCM 8861 / NBRC 102185 / NCIMB 2190 / MS3</strain>
    </source>
</reference>